<dbReference type="EMBL" id="MFBA01000007">
    <property type="protein sequence ID" value="OGD86013.1"/>
    <property type="molecule type" value="Genomic_DNA"/>
</dbReference>
<sequence>MKKIEIVWRELLFWSIEKKNRQFTQKELAAKFGFSTSTIFQALKIPRKAGAVRVTGRYFTLEDAEKLLYYWASVRNFEREIILAAHTDLSPFEIEAQMPANVVFGSFTAAYKILGGKVPADYDTVYVYCANLAEIKRRFEIQKGKPNLIVLTPDRFLAPYGQTTTISQTFVDLWNIPVWYAKEYVNSLKEKIDELLS</sequence>
<reference evidence="1 2" key="1">
    <citation type="journal article" date="2016" name="Nat. Commun.">
        <title>Thousands of microbial genomes shed light on interconnected biogeochemical processes in an aquifer system.</title>
        <authorList>
            <person name="Anantharaman K."/>
            <person name="Brown C.T."/>
            <person name="Hug L.A."/>
            <person name="Sharon I."/>
            <person name="Castelle C.J."/>
            <person name="Probst A.J."/>
            <person name="Thomas B.C."/>
            <person name="Singh A."/>
            <person name="Wilkins M.J."/>
            <person name="Karaoz U."/>
            <person name="Brodie E.L."/>
            <person name="Williams K.H."/>
            <person name="Hubbard S.S."/>
            <person name="Banfield J.F."/>
        </authorList>
    </citation>
    <scope>NUCLEOTIDE SEQUENCE [LARGE SCALE GENOMIC DNA]</scope>
</reference>
<evidence type="ECO:0000313" key="2">
    <source>
        <dbReference type="Proteomes" id="UP000177069"/>
    </source>
</evidence>
<dbReference type="AlphaFoldDB" id="A0A1F5G2A8"/>
<accession>A0A1F5G2A8</accession>
<protein>
    <recommendedName>
        <fullName evidence="3">Helix-turn-helix type 11 domain-containing protein</fullName>
    </recommendedName>
</protein>
<gene>
    <name evidence="1" type="ORF">A2696_00340</name>
</gene>
<organism evidence="1 2">
    <name type="scientific">Candidatus Curtissbacteria bacterium RIFCSPHIGHO2_01_FULL_41_13</name>
    <dbReference type="NCBI Taxonomy" id="1797745"/>
    <lineage>
        <taxon>Bacteria</taxon>
        <taxon>Candidatus Curtissiibacteriota</taxon>
    </lineage>
</organism>
<comment type="caution">
    <text evidence="1">The sequence shown here is derived from an EMBL/GenBank/DDBJ whole genome shotgun (WGS) entry which is preliminary data.</text>
</comment>
<dbReference type="InterPro" id="IPR036390">
    <property type="entry name" value="WH_DNA-bd_sf"/>
</dbReference>
<dbReference type="Proteomes" id="UP000177069">
    <property type="component" value="Unassembled WGS sequence"/>
</dbReference>
<proteinExistence type="predicted"/>
<dbReference type="SUPFAM" id="SSF46785">
    <property type="entry name" value="Winged helix' DNA-binding domain"/>
    <property type="match status" value="1"/>
</dbReference>
<name>A0A1F5G2A8_9BACT</name>
<evidence type="ECO:0000313" key="1">
    <source>
        <dbReference type="EMBL" id="OGD86013.1"/>
    </source>
</evidence>
<evidence type="ECO:0008006" key="3">
    <source>
        <dbReference type="Google" id="ProtNLM"/>
    </source>
</evidence>